<evidence type="ECO:0000313" key="2">
    <source>
        <dbReference type="Proteomes" id="UP000515819"/>
    </source>
</evidence>
<reference evidence="1 2" key="1">
    <citation type="submission" date="2020-08" db="EMBL/GenBank/DDBJ databases">
        <authorList>
            <person name="Liu C."/>
            <person name="Sun Q."/>
        </authorList>
    </citation>
    <scope>NUCLEOTIDE SEQUENCE [LARGE SCALE GENOMIC DNA]</scope>
    <source>
        <strain evidence="1 2">NSJ-4</strain>
    </source>
</reference>
<dbReference type="EMBL" id="CP060632">
    <property type="protein sequence ID" value="QNM00948.1"/>
    <property type="molecule type" value="Genomic_DNA"/>
</dbReference>
<keyword evidence="2" id="KW-1185">Reference proteome</keyword>
<organism evidence="1 2">
    <name type="scientific">Wujia chipingensis</name>
    <dbReference type="NCBI Taxonomy" id="2763670"/>
    <lineage>
        <taxon>Bacteria</taxon>
        <taxon>Bacillati</taxon>
        <taxon>Bacillota</taxon>
        <taxon>Clostridia</taxon>
        <taxon>Lachnospirales</taxon>
        <taxon>Lachnospiraceae</taxon>
        <taxon>Wujia</taxon>
    </lineage>
</organism>
<gene>
    <name evidence="1" type="ORF">H9Q76_06660</name>
</gene>
<proteinExistence type="predicted"/>
<protein>
    <submittedName>
        <fullName evidence="1">Aspartate dehydrogenase</fullName>
    </submittedName>
</protein>
<dbReference type="AlphaFoldDB" id="A0A7G9FQW6"/>
<accession>A0A7G9FQW6</accession>
<sequence length="71" mass="8124">MKLFHKKSHTTYNPVEKTPVIKCSICTGEQVAGFQDNSTKAFEDIMLIQDASDLAHFREMYGIIGDIRKIY</sequence>
<dbReference type="Proteomes" id="UP000515819">
    <property type="component" value="Chromosome"/>
</dbReference>
<name>A0A7G9FQW6_9FIRM</name>
<dbReference type="RefSeq" id="WP_249321864.1">
    <property type="nucleotide sequence ID" value="NZ_CP060632.1"/>
</dbReference>
<evidence type="ECO:0000313" key="1">
    <source>
        <dbReference type="EMBL" id="QNM00948.1"/>
    </source>
</evidence>
<dbReference type="KEGG" id="wcp:H9Q76_06660"/>